<dbReference type="PROSITE" id="PS51184">
    <property type="entry name" value="JMJC"/>
    <property type="match status" value="1"/>
</dbReference>
<dbReference type="GO" id="GO:0000785">
    <property type="term" value="C:chromatin"/>
    <property type="evidence" value="ECO:0007669"/>
    <property type="project" value="TreeGrafter"/>
</dbReference>
<name>A0A915Q6T4_9BILA</name>
<dbReference type="SMART" id="SM00558">
    <property type="entry name" value="JmjC"/>
    <property type="match status" value="1"/>
</dbReference>
<dbReference type="CDD" id="cd15493">
    <property type="entry name" value="PHD_JMJD2"/>
    <property type="match status" value="1"/>
</dbReference>
<dbReference type="Pfam" id="PF02375">
    <property type="entry name" value="JmjN"/>
    <property type="match status" value="1"/>
</dbReference>
<organism evidence="7 8">
    <name type="scientific">Setaria digitata</name>
    <dbReference type="NCBI Taxonomy" id="48799"/>
    <lineage>
        <taxon>Eukaryota</taxon>
        <taxon>Metazoa</taxon>
        <taxon>Ecdysozoa</taxon>
        <taxon>Nematoda</taxon>
        <taxon>Chromadorea</taxon>
        <taxon>Rhabditida</taxon>
        <taxon>Spirurina</taxon>
        <taxon>Spiruromorpha</taxon>
        <taxon>Filarioidea</taxon>
        <taxon>Setariidae</taxon>
        <taxon>Setaria</taxon>
    </lineage>
</organism>
<evidence type="ECO:0000256" key="2">
    <source>
        <dbReference type="ARBA" id="ARBA00022771"/>
    </source>
</evidence>
<dbReference type="InterPro" id="IPR019787">
    <property type="entry name" value="Znf_PHD-finger"/>
</dbReference>
<evidence type="ECO:0000256" key="3">
    <source>
        <dbReference type="ARBA" id="ARBA00022833"/>
    </source>
</evidence>
<evidence type="ECO:0000259" key="5">
    <source>
        <dbReference type="PROSITE" id="PS51183"/>
    </source>
</evidence>
<dbReference type="WBParaSite" id="sdigi.contig73.g3663.t1">
    <property type="protein sequence ID" value="sdigi.contig73.g3663.t1"/>
    <property type="gene ID" value="sdigi.contig73.g3663"/>
</dbReference>
<dbReference type="Proteomes" id="UP000887581">
    <property type="component" value="Unplaced"/>
</dbReference>
<feature type="domain" description="JmjN" evidence="5">
    <location>
        <begin position="86"/>
        <end position="130"/>
    </location>
</feature>
<sequence>MCWNIDFIGIEVKGLEVLLRYATILWKGSPKGYELTGREISEKGKTETQLAMDLLSPRHIMDTPAASTSGNNQYHPSFTPTGTIEVPVFYPTIEEMRDFPSLINKIEKQHRAHLVCGIAKIVPPPEFQARKSGDYSDVDNYVIDQPVKEKIEGNAGVYTKTNRLYRRSITVREFRALAKKSPFPKGDLSPQEIEKYYWKHVLQGEPVYGADSPGTICDEDLAEFNMNRLGTLLDMLDESGVKIKGVNTVYLYFGMWKTTFPWHPEDMDLYSINYVHFGKPKFWYAIATDSLNRFERFAAQCFPSAAKTCKSFLRHKTFMISPQVLRKNNIGYGTMIQYANEFIITFPRGYHMGFNIGYNCAESTNFASDRWIDFGKNALVCGCRSDSVEIDMRPFMKAYRADEYDEWYQYWYGERVVKDKKRIASSKRQPVYDEKAVEKKKRRKTQKSGGARGPHVEDDTDTESSGLDGDVNGFEHDLSAVASSMIVNTKWKKEVRDLWSNLPGSLYAEKEFNIRHAYEAPHCAICQYFVPKPLMEKKKNLPLTSQRLVKRAYYAKTNPETYSIKEDDTACEDRLFKCANCFVVVHEGCYPVGNIPNDITQWKCVRCRQRDDLALRSASCHLCELRGGALIPSENVCSKNALSEGDFVHVICALLNRRTVFLDPEKLTSAYTLPPPKFCAPNKYPDLMNKEYIGAFGENYERGKFECEFCLHSREGEYLVGLLKCLSCDDTLFHATCGRLAGVSFEFRNWPDLTVAVCPEHNDGEVNTTAVSVGDNVRVCPNDCGRLLKGTISNIEYHDCCTVNFMDRNWSDDLPSEDIIECECSRLSCNGWHVPGAKIKVKWDDGLIYDGIFRNRYQRAVYTVSLNSRHAQNYPAVVQVGRDAIFARGEKPNIV</sequence>
<dbReference type="InterPro" id="IPR001965">
    <property type="entry name" value="Znf_PHD"/>
</dbReference>
<dbReference type="Gene3D" id="3.10.330.70">
    <property type="match status" value="1"/>
</dbReference>
<protein>
    <submittedName>
        <fullName evidence="8">[Histone H3]-trimethyl-L-lysine(9) demethylase</fullName>
    </submittedName>
</protein>
<dbReference type="PANTHER" id="PTHR10694:SF129">
    <property type="entry name" value="LYSINE-SPECIFIC DEMETHYLASE 4B-RELATED"/>
    <property type="match status" value="1"/>
</dbReference>
<dbReference type="PROSITE" id="PS51183">
    <property type="entry name" value="JMJN"/>
    <property type="match status" value="1"/>
</dbReference>
<feature type="region of interest" description="Disordered" evidence="4">
    <location>
        <begin position="434"/>
        <end position="469"/>
    </location>
</feature>
<dbReference type="InterPro" id="IPR003349">
    <property type="entry name" value="JmjN"/>
</dbReference>
<dbReference type="AlphaFoldDB" id="A0A915Q6T4"/>
<dbReference type="Pfam" id="PF02373">
    <property type="entry name" value="JmjC"/>
    <property type="match status" value="1"/>
</dbReference>
<dbReference type="GO" id="GO:0008270">
    <property type="term" value="F:zinc ion binding"/>
    <property type="evidence" value="ECO:0007669"/>
    <property type="project" value="UniProtKB-KW"/>
</dbReference>
<keyword evidence="2" id="KW-0863">Zinc-finger</keyword>
<dbReference type="GO" id="GO:0051864">
    <property type="term" value="F:histone H3K36 demethylase activity"/>
    <property type="evidence" value="ECO:0007669"/>
    <property type="project" value="TreeGrafter"/>
</dbReference>
<accession>A0A915Q6T4</accession>
<dbReference type="GO" id="GO:0005634">
    <property type="term" value="C:nucleus"/>
    <property type="evidence" value="ECO:0007669"/>
    <property type="project" value="TreeGrafter"/>
</dbReference>
<dbReference type="Gene3D" id="2.60.120.650">
    <property type="entry name" value="Cupin"/>
    <property type="match status" value="1"/>
</dbReference>
<keyword evidence="1" id="KW-0479">Metal-binding</keyword>
<keyword evidence="3" id="KW-0862">Zinc</keyword>
<dbReference type="PANTHER" id="PTHR10694">
    <property type="entry name" value="LYSINE-SPECIFIC DEMETHYLASE"/>
    <property type="match status" value="1"/>
</dbReference>
<dbReference type="GO" id="GO:0010468">
    <property type="term" value="P:regulation of gene expression"/>
    <property type="evidence" value="ECO:0007669"/>
    <property type="project" value="TreeGrafter"/>
</dbReference>
<dbReference type="InterPro" id="IPR003347">
    <property type="entry name" value="JmjC_dom"/>
</dbReference>
<dbReference type="GO" id="GO:0032454">
    <property type="term" value="F:histone H3K9 demethylase activity"/>
    <property type="evidence" value="ECO:0007669"/>
    <property type="project" value="TreeGrafter"/>
</dbReference>
<evidence type="ECO:0000313" key="8">
    <source>
        <dbReference type="WBParaSite" id="sdigi.contig73.g3663.t1"/>
    </source>
</evidence>
<keyword evidence="7" id="KW-1185">Reference proteome</keyword>
<dbReference type="Pfam" id="PF13831">
    <property type="entry name" value="PHD_2"/>
    <property type="match status" value="1"/>
</dbReference>
<evidence type="ECO:0000256" key="4">
    <source>
        <dbReference type="SAM" id="MobiDB-lite"/>
    </source>
</evidence>
<evidence type="ECO:0000313" key="7">
    <source>
        <dbReference type="Proteomes" id="UP000887581"/>
    </source>
</evidence>
<dbReference type="SUPFAM" id="SSF51197">
    <property type="entry name" value="Clavaminate synthase-like"/>
    <property type="match status" value="1"/>
</dbReference>
<dbReference type="SMART" id="SM00249">
    <property type="entry name" value="PHD"/>
    <property type="match status" value="2"/>
</dbReference>
<reference evidence="8" key="1">
    <citation type="submission" date="2022-11" db="UniProtKB">
        <authorList>
            <consortium name="WormBaseParasite"/>
        </authorList>
    </citation>
    <scope>IDENTIFICATION</scope>
</reference>
<feature type="domain" description="JmjC" evidence="6">
    <location>
        <begin position="218"/>
        <end position="383"/>
    </location>
</feature>
<dbReference type="SMART" id="SM00545">
    <property type="entry name" value="JmjN"/>
    <property type="match status" value="1"/>
</dbReference>
<evidence type="ECO:0000256" key="1">
    <source>
        <dbReference type="ARBA" id="ARBA00022723"/>
    </source>
</evidence>
<evidence type="ECO:0000259" key="6">
    <source>
        <dbReference type="PROSITE" id="PS51184"/>
    </source>
</evidence>
<proteinExistence type="predicted"/>